<dbReference type="InterPro" id="IPR021145">
    <property type="entry name" value="Portal_protein_SPP1_Gp6-like"/>
</dbReference>
<evidence type="ECO:0000256" key="1">
    <source>
        <dbReference type="SAM" id="MobiDB-lite"/>
    </source>
</evidence>
<dbReference type="Proteomes" id="UP001596483">
    <property type="component" value="Unassembled WGS sequence"/>
</dbReference>
<dbReference type="EMBL" id="JBHTCT010000011">
    <property type="protein sequence ID" value="MFC7364529.1"/>
    <property type="molecule type" value="Genomic_DNA"/>
</dbReference>
<dbReference type="NCBIfam" id="TIGR01538">
    <property type="entry name" value="portal_SPP1"/>
    <property type="match status" value="1"/>
</dbReference>
<keyword evidence="3" id="KW-1185">Reference proteome</keyword>
<name>A0ABW2NB84_9BACL</name>
<feature type="compositionally biased region" description="Acidic residues" evidence="1">
    <location>
        <begin position="459"/>
        <end position="469"/>
    </location>
</feature>
<evidence type="ECO:0000313" key="2">
    <source>
        <dbReference type="EMBL" id="MFC7364529.1"/>
    </source>
</evidence>
<accession>A0ABW2NB84</accession>
<feature type="region of interest" description="Disordered" evidence="1">
    <location>
        <begin position="459"/>
        <end position="497"/>
    </location>
</feature>
<gene>
    <name evidence="2" type="ORF">ACFQQH_05235</name>
</gene>
<sequence>MTTDINEFETAADETYTSPIYKGAGVQFSAEARMHYTYPSIEELLANPKDLSDMLQHHQQHQRHRLDILDDYYEGENSRITQGRRRREEHLADHRPPHNFAEYVSQFIQGYMTGVPIRVTYPEDEALNNLLLDINRENDADAHNSELILDLSIYGRAYELLFRDKSDLVRFVRLDALQTFVIYDDTVERNPIAGVRYFKRGVGQDRPYTVEVYTDRDIITFETKNFLSSELVEKKQEAHYFKGVPLIEYENNRFRQGDYEKVLPLIDLYDAAQADTANYMTDLNDAMLKIVGNVAMPDAKAMKDANILLLQTEMSADGKEGSANADYIYKKYDVGGVEAYKSRIANDIHMFTNTPNMNDEKFAGNASGVAMVYKLFGLEQKRVTKERFFKRSLMERYRLVNNVLSAAQEGSFDVSMLDITFTPNLPKNVKDELEMFSQNGGRLSNRTLLELLSFIDDPAEEEERIEEEEESKRIPYDFPSDDEEQPDAPAVKDEPNG</sequence>
<protein>
    <submittedName>
        <fullName evidence="2">Phage portal protein</fullName>
    </submittedName>
</protein>
<comment type="caution">
    <text evidence="2">The sequence shown here is derived from an EMBL/GenBank/DDBJ whole genome shotgun (WGS) entry which is preliminary data.</text>
</comment>
<dbReference type="Pfam" id="PF05133">
    <property type="entry name" value="SPP1_portal"/>
    <property type="match status" value="1"/>
</dbReference>
<dbReference type="InterPro" id="IPR006428">
    <property type="entry name" value="Portal_SPP1-type"/>
</dbReference>
<proteinExistence type="predicted"/>
<dbReference type="RefSeq" id="WP_157297362.1">
    <property type="nucleotide sequence ID" value="NZ_JBHTCT010000011.1"/>
</dbReference>
<reference evidence="3" key="1">
    <citation type="journal article" date="2019" name="Int. J. Syst. Evol. Microbiol.">
        <title>The Global Catalogue of Microorganisms (GCM) 10K type strain sequencing project: providing services to taxonomists for standard genome sequencing and annotation.</title>
        <authorList>
            <consortium name="The Broad Institute Genomics Platform"/>
            <consortium name="The Broad Institute Genome Sequencing Center for Infectious Disease"/>
            <person name="Wu L."/>
            <person name="Ma J."/>
        </authorList>
    </citation>
    <scope>NUCLEOTIDE SEQUENCE [LARGE SCALE GENOMIC DNA]</scope>
    <source>
        <strain evidence="3">JCM 4738</strain>
    </source>
</reference>
<evidence type="ECO:0000313" key="3">
    <source>
        <dbReference type="Proteomes" id="UP001596483"/>
    </source>
</evidence>
<organism evidence="2 3">
    <name type="scientific">Bhargavaea changchunensis</name>
    <dbReference type="NCBI Taxonomy" id="2134037"/>
    <lineage>
        <taxon>Bacteria</taxon>
        <taxon>Bacillati</taxon>
        <taxon>Bacillota</taxon>
        <taxon>Bacilli</taxon>
        <taxon>Bacillales</taxon>
        <taxon>Caryophanaceae</taxon>
        <taxon>Bhargavaea</taxon>
    </lineage>
</organism>